<reference evidence="3 4" key="1">
    <citation type="journal article" date="2017" name="Nature">
        <title>The Apostasia genome and the evolution of orchids.</title>
        <authorList>
            <person name="Zhang G.Q."/>
            <person name="Liu K.W."/>
            <person name="Li Z."/>
            <person name="Lohaus R."/>
            <person name="Hsiao Y.Y."/>
            <person name="Niu S.C."/>
            <person name="Wang J.Y."/>
            <person name="Lin Y.C."/>
            <person name="Xu Q."/>
            <person name="Chen L.J."/>
            <person name="Yoshida K."/>
            <person name="Fujiwara S."/>
            <person name="Wang Z.W."/>
            <person name="Zhang Y.Q."/>
            <person name="Mitsuda N."/>
            <person name="Wang M."/>
            <person name="Liu G.H."/>
            <person name="Pecoraro L."/>
            <person name="Huang H.X."/>
            <person name="Xiao X.J."/>
            <person name="Lin M."/>
            <person name="Wu X.Y."/>
            <person name="Wu W.L."/>
            <person name="Chen Y.Y."/>
            <person name="Chang S.B."/>
            <person name="Sakamoto S."/>
            <person name="Ohme-Takagi M."/>
            <person name="Yagi M."/>
            <person name="Zeng S.J."/>
            <person name="Shen C.Y."/>
            <person name="Yeh C.M."/>
            <person name="Luo Y.B."/>
            <person name="Tsai W.C."/>
            <person name="Van de Peer Y."/>
            <person name="Liu Z.J."/>
        </authorList>
    </citation>
    <scope>NUCLEOTIDE SEQUENCE [LARGE SCALE GENOMIC DNA]</scope>
    <source>
        <strain evidence="4">cv. Shenzhen</strain>
        <tissue evidence="3">Stem</tissue>
    </source>
</reference>
<feature type="domain" description="EF-hand" evidence="2">
    <location>
        <begin position="71"/>
        <end position="106"/>
    </location>
</feature>
<dbReference type="Proteomes" id="UP000236161">
    <property type="component" value="Unassembled WGS sequence"/>
</dbReference>
<evidence type="ECO:0000259" key="2">
    <source>
        <dbReference type="PROSITE" id="PS50222"/>
    </source>
</evidence>
<keyword evidence="4" id="KW-1185">Reference proteome</keyword>
<dbReference type="InterPro" id="IPR002048">
    <property type="entry name" value="EF_hand_dom"/>
</dbReference>
<dbReference type="InterPro" id="IPR011992">
    <property type="entry name" value="EF-hand-dom_pair"/>
</dbReference>
<keyword evidence="1" id="KW-0106">Calcium</keyword>
<evidence type="ECO:0000256" key="1">
    <source>
        <dbReference type="ARBA" id="ARBA00022837"/>
    </source>
</evidence>
<name>A0A2I0A953_9ASPA</name>
<proteinExistence type="predicted"/>
<dbReference type="SUPFAM" id="SSF47473">
    <property type="entry name" value="EF-hand"/>
    <property type="match status" value="1"/>
</dbReference>
<dbReference type="InterPro" id="IPR018247">
    <property type="entry name" value="EF_Hand_1_Ca_BS"/>
</dbReference>
<dbReference type="PANTHER" id="PTHR47319">
    <property type="entry name" value="CALCIUM-BINDING PROTEIN KIC"/>
    <property type="match status" value="1"/>
</dbReference>
<dbReference type="InterPro" id="IPR044205">
    <property type="entry name" value="KIC/PBP1/KRP1"/>
</dbReference>
<evidence type="ECO:0000313" key="4">
    <source>
        <dbReference type="Proteomes" id="UP000236161"/>
    </source>
</evidence>
<accession>A0A2I0A953</accession>
<dbReference type="Pfam" id="PF13833">
    <property type="entry name" value="EF-hand_8"/>
    <property type="match status" value="1"/>
</dbReference>
<organism evidence="3 4">
    <name type="scientific">Apostasia shenzhenica</name>
    <dbReference type="NCBI Taxonomy" id="1088818"/>
    <lineage>
        <taxon>Eukaryota</taxon>
        <taxon>Viridiplantae</taxon>
        <taxon>Streptophyta</taxon>
        <taxon>Embryophyta</taxon>
        <taxon>Tracheophyta</taxon>
        <taxon>Spermatophyta</taxon>
        <taxon>Magnoliopsida</taxon>
        <taxon>Liliopsida</taxon>
        <taxon>Asparagales</taxon>
        <taxon>Orchidaceae</taxon>
        <taxon>Apostasioideae</taxon>
        <taxon>Apostasia</taxon>
    </lineage>
</organism>
<dbReference type="GO" id="GO:0005509">
    <property type="term" value="F:calcium ion binding"/>
    <property type="evidence" value="ECO:0007669"/>
    <property type="project" value="InterPro"/>
</dbReference>
<dbReference type="Gene3D" id="1.10.238.10">
    <property type="entry name" value="EF-hand"/>
    <property type="match status" value="1"/>
</dbReference>
<dbReference type="STRING" id="1088818.A0A2I0A953"/>
<dbReference type="AlphaFoldDB" id="A0A2I0A953"/>
<dbReference type="PANTHER" id="PTHR47319:SF4">
    <property type="entry name" value="CALCIUM-BINDING PROTEIN KIC"/>
    <property type="match status" value="1"/>
</dbReference>
<dbReference type="PROSITE" id="PS50222">
    <property type="entry name" value="EF_HAND_2"/>
    <property type="match status" value="1"/>
</dbReference>
<sequence>MAEEEGKRMSPAEEGEEEYEDLLPVMAEKMEAEDFVSELCAGFRLLADAGRGAITVESLRRNAAVLGSPEMTAAEAEAMVREGDLDGDGALSEVEFCILMVRLSPGMMADAEAWLEKAIAGELLRRRRRGAA</sequence>
<dbReference type="PROSITE" id="PS00018">
    <property type="entry name" value="EF_HAND_1"/>
    <property type="match status" value="1"/>
</dbReference>
<protein>
    <submittedName>
        <fullName evidence="3">Calcium-binding protein KIC</fullName>
    </submittedName>
</protein>
<gene>
    <name evidence="3" type="primary">KIC</name>
    <name evidence="3" type="ORF">AXF42_Ash014007</name>
</gene>
<evidence type="ECO:0000313" key="3">
    <source>
        <dbReference type="EMBL" id="PKA52070.1"/>
    </source>
</evidence>
<dbReference type="OrthoDB" id="343296at2759"/>
<dbReference type="EMBL" id="KZ452009">
    <property type="protein sequence ID" value="PKA52070.1"/>
    <property type="molecule type" value="Genomic_DNA"/>
</dbReference>